<accession>A0ABU6X791</accession>
<feature type="region of interest" description="Disordered" evidence="1">
    <location>
        <begin position="1"/>
        <end position="108"/>
    </location>
</feature>
<evidence type="ECO:0000256" key="1">
    <source>
        <dbReference type="SAM" id="MobiDB-lite"/>
    </source>
</evidence>
<organism evidence="2 3">
    <name type="scientific">Stylosanthes scabra</name>
    <dbReference type="NCBI Taxonomy" id="79078"/>
    <lineage>
        <taxon>Eukaryota</taxon>
        <taxon>Viridiplantae</taxon>
        <taxon>Streptophyta</taxon>
        <taxon>Embryophyta</taxon>
        <taxon>Tracheophyta</taxon>
        <taxon>Spermatophyta</taxon>
        <taxon>Magnoliopsida</taxon>
        <taxon>eudicotyledons</taxon>
        <taxon>Gunneridae</taxon>
        <taxon>Pentapetalae</taxon>
        <taxon>rosids</taxon>
        <taxon>fabids</taxon>
        <taxon>Fabales</taxon>
        <taxon>Fabaceae</taxon>
        <taxon>Papilionoideae</taxon>
        <taxon>50 kb inversion clade</taxon>
        <taxon>dalbergioids sensu lato</taxon>
        <taxon>Dalbergieae</taxon>
        <taxon>Pterocarpus clade</taxon>
        <taxon>Stylosanthes</taxon>
    </lineage>
</organism>
<keyword evidence="3" id="KW-1185">Reference proteome</keyword>
<feature type="compositionally biased region" description="Basic and acidic residues" evidence="1">
    <location>
        <begin position="49"/>
        <end position="66"/>
    </location>
</feature>
<protein>
    <submittedName>
        <fullName evidence="2">Uncharacterized protein</fullName>
    </submittedName>
</protein>
<feature type="compositionally biased region" description="Polar residues" evidence="1">
    <location>
        <begin position="67"/>
        <end position="81"/>
    </location>
</feature>
<sequence length="108" mass="11751">MASTQSFLMTFGHGSPPKSSEQLPIGNGDDTRRRRSNDSMNSNLWPRPSYDDHDGTRTNDSKDEMRQNWNKSNAMRRTSSNGTGGVETGGGPDSIAVTQLEEESSDGG</sequence>
<name>A0ABU6X791_9FABA</name>
<proteinExistence type="predicted"/>
<gene>
    <name evidence="2" type="ORF">PIB30_016243</name>
</gene>
<dbReference type="Proteomes" id="UP001341840">
    <property type="component" value="Unassembled WGS sequence"/>
</dbReference>
<reference evidence="2 3" key="1">
    <citation type="journal article" date="2023" name="Plants (Basel)">
        <title>Bridging the Gap: Combining Genomics and Transcriptomics Approaches to Understand Stylosanthes scabra, an Orphan Legume from the Brazilian Caatinga.</title>
        <authorList>
            <person name="Ferreira-Neto J.R.C."/>
            <person name="da Silva M.D."/>
            <person name="Binneck E."/>
            <person name="de Melo N.F."/>
            <person name="da Silva R.H."/>
            <person name="de Melo A.L.T.M."/>
            <person name="Pandolfi V."/>
            <person name="Bustamante F.O."/>
            <person name="Brasileiro-Vidal A.C."/>
            <person name="Benko-Iseppon A.M."/>
        </authorList>
    </citation>
    <scope>NUCLEOTIDE SEQUENCE [LARGE SCALE GENOMIC DNA]</scope>
    <source>
        <tissue evidence="2">Leaves</tissue>
    </source>
</reference>
<feature type="compositionally biased region" description="Gly residues" evidence="1">
    <location>
        <begin position="82"/>
        <end position="92"/>
    </location>
</feature>
<evidence type="ECO:0000313" key="2">
    <source>
        <dbReference type="EMBL" id="MED6193149.1"/>
    </source>
</evidence>
<dbReference type="EMBL" id="JASCZI010211494">
    <property type="protein sequence ID" value="MED6193149.1"/>
    <property type="molecule type" value="Genomic_DNA"/>
</dbReference>
<comment type="caution">
    <text evidence="2">The sequence shown here is derived from an EMBL/GenBank/DDBJ whole genome shotgun (WGS) entry which is preliminary data.</text>
</comment>
<evidence type="ECO:0000313" key="3">
    <source>
        <dbReference type="Proteomes" id="UP001341840"/>
    </source>
</evidence>